<dbReference type="EMBL" id="ACDP02000026">
    <property type="protein sequence ID" value="EEO27350.1"/>
    <property type="molecule type" value="Genomic_DNA"/>
</dbReference>
<dbReference type="InterPro" id="IPR036388">
    <property type="entry name" value="WH-like_DNA-bd_sf"/>
</dbReference>
<dbReference type="GO" id="GO:0006355">
    <property type="term" value="P:regulation of DNA-templated transcription"/>
    <property type="evidence" value="ECO:0007669"/>
    <property type="project" value="InterPro"/>
</dbReference>
<name>C3X2B4_9BURK</name>
<sequence length="251" mass="28217">MPAKIGCHVRFFFPKYVIFPLFFMKIFVADADIPSASRLERPLTMAGFDCEKFASQKVFSDFLLHHPGSKGVLITGAGISDEVRPVWIGQLYEFAGPLPVLVAADAEKRDAIASSRRIGMQDYICLPIRPRELVTRVSLLVRQAYPDDYDASVLVNGPYVFSRFPNRALFAGKEIVLTVKEFNLARLFFEHIGQPLSRLTIRETIWSSSENESGRTVDTHVSRVRNKLGLTEGNGYVLQQVYGYGYCLVQG</sequence>
<evidence type="ECO:0000256" key="1">
    <source>
        <dbReference type="ARBA" id="ARBA00022553"/>
    </source>
</evidence>
<dbReference type="GO" id="GO:0000976">
    <property type="term" value="F:transcription cis-regulatory region binding"/>
    <property type="evidence" value="ECO:0007669"/>
    <property type="project" value="TreeGrafter"/>
</dbReference>
<reference evidence="6" key="1">
    <citation type="submission" date="2011-10" db="EMBL/GenBank/DDBJ databases">
        <title>The Genome Sequence of Oxalobacter formigenes HOxBLS.</title>
        <authorList>
            <consortium name="The Broad Institute Genome Sequencing Platform"/>
            <person name="Earl A."/>
            <person name="Ward D."/>
            <person name="Feldgarden M."/>
            <person name="Gevers D."/>
            <person name="Allison M.J."/>
            <person name="Humphrey S."/>
            <person name="Young S.K."/>
            <person name="Zeng Q."/>
            <person name="Gargeya S."/>
            <person name="Fitzgerald M."/>
            <person name="Haas B."/>
            <person name="Abouelleil A."/>
            <person name="Alvarado L."/>
            <person name="Arachchi H.M."/>
            <person name="Berlin A."/>
            <person name="Brown A."/>
            <person name="Chapman S.B."/>
            <person name="Chen Z."/>
            <person name="Dunbar C."/>
            <person name="Freedman E."/>
            <person name="Gearin G."/>
            <person name="Goldberg J."/>
            <person name="Griggs A."/>
            <person name="Gujja S."/>
            <person name="Heiman D."/>
            <person name="Howarth C."/>
            <person name="Larson L."/>
            <person name="Lui A."/>
            <person name="MacDonald P.J.P."/>
            <person name="Montmayeur A."/>
            <person name="Murphy C."/>
            <person name="Neiman D."/>
            <person name="Pearson M."/>
            <person name="Priest M."/>
            <person name="Roberts A."/>
            <person name="Saif S."/>
            <person name="Shea T."/>
            <person name="Shenoy N."/>
            <person name="Sisk P."/>
            <person name="Stolte C."/>
            <person name="Sykes S."/>
            <person name="Wortman J."/>
            <person name="Nusbaum C."/>
            <person name="Birren B."/>
        </authorList>
    </citation>
    <scope>NUCLEOTIDE SEQUENCE [LARGE SCALE GENOMIC DNA]</scope>
    <source>
        <strain evidence="6">HOxBLS</strain>
    </source>
</reference>
<dbReference type="InterPro" id="IPR016032">
    <property type="entry name" value="Sig_transdc_resp-reg_C-effctor"/>
</dbReference>
<dbReference type="AlphaFoldDB" id="C3X2B4"/>
<evidence type="ECO:0000256" key="2">
    <source>
        <dbReference type="ARBA" id="ARBA00023012"/>
    </source>
</evidence>
<dbReference type="HOGENOM" id="CLU_000445_30_0_4"/>
<dbReference type="CDD" id="cd00383">
    <property type="entry name" value="trans_reg_C"/>
    <property type="match status" value="1"/>
</dbReference>
<keyword evidence="7" id="KW-1185">Reference proteome</keyword>
<dbReference type="GO" id="GO:0032993">
    <property type="term" value="C:protein-DNA complex"/>
    <property type="evidence" value="ECO:0007669"/>
    <property type="project" value="TreeGrafter"/>
</dbReference>
<dbReference type="PANTHER" id="PTHR48111:SF40">
    <property type="entry name" value="PHOSPHATE REGULON TRANSCRIPTIONAL REGULATORY PROTEIN PHOB"/>
    <property type="match status" value="1"/>
</dbReference>
<dbReference type="InterPro" id="IPR039420">
    <property type="entry name" value="WalR-like"/>
</dbReference>
<dbReference type="InterPro" id="IPR001867">
    <property type="entry name" value="OmpR/PhoB-type_DNA-bd"/>
</dbReference>
<protein>
    <recommendedName>
        <fullName evidence="5">OmpR/PhoB-type domain-containing protein</fullName>
    </recommendedName>
</protein>
<evidence type="ECO:0000256" key="4">
    <source>
        <dbReference type="PROSITE-ProRule" id="PRU01091"/>
    </source>
</evidence>
<dbReference type="PANTHER" id="PTHR48111">
    <property type="entry name" value="REGULATOR OF RPOS"/>
    <property type="match status" value="1"/>
</dbReference>
<evidence type="ECO:0000313" key="6">
    <source>
        <dbReference type="EMBL" id="EEO27350.1"/>
    </source>
</evidence>
<gene>
    <name evidence="6" type="ORF">OFAG_00503</name>
</gene>
<dbReference type="PROSITE" id="PS51755">
    <property type="entry name" value="OMPR_PHOB"/>
    <property type="match status" value="1"/>
</dbReference>
<feature type="DNA-binding region" description="OmpR/PhoB-type" evidence="4">
    <location>
        <begin position="151"/>
        <end position="250"/>
    </location>
</feature>
<dbReference type="GO" id="GO:0005829">
    <property type="term" value="C:cytosol"/>
    <property type="evidence" value="ECO:0007669"/>
    <property type="project" value="TreeGrafter"/>
</dbReference>
<dbReference type="SMART" id="SM00862">
    <property type="entry name" value="Trans_reg_C"/>
    <property type="match status" value="1"/>
</dbReference>
<accession>C3X2B4</accession>
<feature type="domain" description="OmpR/PhoB-type" evidence="5">
    <location>
        <begin position="151"/>
        <end position="250"/>
    </location>
</feature>
<keyword evidence="3 4" id="KW-0238">DNA-binding</keyword>
<keyword evidence="2" id="KW-0902">Two-component regulatory system</keyword>
<dbReference type="Pfam" id="PF00486">
    <property type="entry name" value="Trans_reg_C"/>
    <property type="match status" value="1"/>
</dbReference>
<evidence type="ECO:0000256" key="3">
    <source>
        <dbReference type="ARBA" id="ARBA00023125"/>
    </source>
</evidence>
<dbReference type="SUPFAM" id="SSF46894">
    <property type="entry name" value="C-terminal effector domain of the bipartite response regulators"/>
    <property type="match status" value="1"/>
</dbReference>
<organism evidence="6 7">
    <name type="scientific">Oxalobacter paraformigenes</name>
    <dbReference type="NCBI Taxonomy" id="556268"/>
    <lineage>
        <taxon>Bacteria</taxon>
        <taxon>Pseudomonadati</taxon>
        <taxon>Pseudomonadota</taxon>
        <taxon>Betaproteobacteria</taxon>
        <taxon>Burkholderiales</taxon>
        <taxon>Oxalobacteraceae</taxon>
        <taxon>Oxalobacter</taxon>
    </lineage>
</organism>
<dbReference type="InterPro" id="IPR011006">
    <property type="entry name" value="CheY-like_superfamily"/>
</dbReference>
<dbReference type="eggNOG" id="COG0745">
    <property type="taxonomic scope" value="Bacteria"/>
</dbReference>
<dbReference type="GO" id="GO:0000156">
    <property type="term" value="F:phosphorelay response regulator activity"/>
    <property type="evidence" value="ECO:0007669"/>
    <property type="project" value="TreeGrafter"/>
</dbReference>
<dbReference type="Gene3D" id="1.10.10.10">
    <property type="entry name" value="Winged helix-like DNA-binding domain superfamily/Winged helix DNA-binding domain"/>
    <property type="match status" value="1"/>
</dbReference>
<evidence type="ECO:0000259" key="5">
    <source>
        <dbReference type="PROSITE" id="PS51755"/>
    </source>
</evidence>
<evidence type="ECO:0000313" key="7">
    <source>
        <dbReference type="Proteomes" id="UP000003973"/>
    </source>
</evidence>
<dbReference type="SUPFAM" id="SSF52172">
    <property type="entry name" value="CheY-like"/>
    <property type="match status" value="1"/>
</dbReference>
<proteinExistence type="predicted"/>
<dbReference type="Proteomes" id="UP000003973">
    <property type="component" value="Unassembled WGS sequence"/>
</dbReference>
<comment type="caution">
    <text evidence="6">The sequence shown here is derived from an EMBL/GenBank/DDBJ whole genome shotgun (WGS) entry which is preliminary data.</text>
</comment>
<keyword evidence="1" id="KW-0597">Phosphoprotein</keyword>